<evidence type="ECO:0000313" key="4">
    <source>
        <dbReference type="Proteomes" id="UP001138757"/>
    </source>
</evidence>
<dbReference type="SUPFAM" id="SSF56601">
    <property type="entry name" value="beta-lactamase/transpeptidase-like"/>
    <property type="match status" value="1"/>
</dbReference>
<comment type="caution">
    <text evidence="3">The sequence shown here is derived from an EMBL/GenBank/DDBJ whole genome shotgun (WGS) entry which is preliminary data.</text>
</comment>
<dbReference type="InterPro" id="IPR012338">
    <property type="entry name" value="Beta-lactam/transpept-like"/>
</dbReference>
<proteinExistence type="predicted"/>
<dbReference type="Proteomes" id="UP001138757">
    <property type="component" value="Unassembled WGS sequence"/>
</dbReference>
<dbReference type="PANTHER" id="PTHR43283">
    <property type="entry name" value="BETA-LACTAMASE-RELATED"/>
    <property type="match status" value="1"/>
</dbReference>
<keyword evidence="4" id="KW-1185">Reference proteome</keyword>
<gene>
    <name evidence="3" type="ORF">KK488_10860</name>
</gene>
<evidence type="ECO:0000259" key="2">
    <source>
        <dbReference type="Pfam" id="PF00144"/>
    </source>
</evidence>
<dbReference type="InterPro" id="IPR001466">
    <property type="entry name" value="Beta-lactam-related"/>
</dbReference>
<dbReference type="EMBL" id="JAHGAW010000006">
    <property type="protein sequence ID" value="MBT2187446.1"/>
    <property type="molecule type" value="Genomic_DNA"/>
</dbReference>
<feature type="chain" id="PRO_5040836391" evidence="1">
    <location>
        <begin position="32"/>
        <end position="423"/>
    </location>
</feature>
<name>A0A9X1DCJ6_9SPHN</name>
<dbReference type="Pfam" id="PF00144">
    <property type="entry name" value="Beta-lactamase"/>
    <property type="match status" value="1"/>
</dbReference>
<dbReference type="Gene3D" id="3.40.710.10">
    <property type="entry name" value="DD-peptidase/beta-lactamase superfamily"/>
    <property type="match status" value="1"/>
</dbReference>
<protein>
    <submittedName>
        <fullName evidence="3">Beta-lactamase family protein</fullName>
    </submittedName>
</protein>
<keyword evidence="1" id="KW-0732">Signal</keyword>
<evidence type="ECO:0000256" key="1">
    <source>
        <dbReference type="SAM" id="SignalP"/>
    </source>
</evidence>
<feature type="domain" description="Beta-lactamase-related" evidence="2">
    <location>
        <begin position="41"/>
        <end position="416"/>
    </location>
</feature>
<dbReference type="PROSITE" id="PS51318">
    <property type="entry name" value="TAT"/>
    <property type="match status" value="1"/>
</dbReference>
<dbReference type="AlphaFoldDB" id="A0A9X1DCJ6"/>
<dbReference type="RefSeq" id="WP_214623378.1">
    <property type="nucleotide sequence ID" value="NZ_JAHGAW010000006.1"/>
</dbReference>
<feature type="signal peptide" evidence="1">
    <location>
        <begin position="1"/>
        <end position="31"/>
    </location>
</feature>
<organism evidence="3 4">
    <name type="scientific">Sphingobium nicotianae</name>
    <dbReference type="NCBI Taxonomy" id="2782607"/>
    <lineage>
        <taxon>Bacteria</taxon>
        <taxon>Pseudomonadati</taxon>
        <taxon>Pseudomonadota</taxon>
        <taxon>Alphaproteobacteria</taxon>
        <taxon>Sphingomonadales</taxon>
        <taxon>Sphingomonadaceae</taxon>
        <taxon>Sphingobium</taxon>
    </lineage>
</organism>
<dbReference type="InterPro" id="IPR006311">
    <property type="entry name" value="TAT_signal"/>
</dbReference>
<sequence length="423" mass="44768">MAITDFVADRRQFFGLLGAAAAMPSVALAKAAVAATHPAMKALIDRYVAERKVANMVVAVGGREGPPAFLSAGTLELGEGVPASPDTLYRIYSMSKCITGCAVMMLVEDGKLTLDTPLSAIFPGYAQMTVLTDPANSLASRPAVKPILIRHLVTHSAGLAYGSTAPAPLAKFYAEKGIETASAMRDGQSRRPANLIEFAEAAAGVPLLFEPGSGWNYSIGLDVAGAVVEKVSGMKFELFLERRILAPLGMADTGFMVPPARLDRFATNYKHTLTGLEVIDTREHSVFTRMPAIPSGGGGLISSTRDYARFMAMLLGEGRLGRTRILKIATALTMMSNLMEPGVLAKTGFGTGGYGAGGRSVITATPGGEGLGTYGWSGAANSVTWVDRASGLYIVLMTQIMQWWPNPIYDDANHALYGDLHRA</sequence>
<dbReference type="PANTHER" id="PTHR43283:SF3">
    <property type="entry name" value="BETA-LACTAMASE FAMILY PROTEIN (AFU_ORTHOLOGUE AFUA_5G07500)"/>
    <property type="match status" value="1"/>
</dbReference>
<accession>A0A9X1DCJ6</accession>
<evidence type="ECO:0000313" key="3">
    <source>
        <dbReference type="EMBL" id="MBT2187446.1"/>
    </source>
</evidence>
<reference evidence="3" key="1">
    <citation type="submission" date="2021-05" db="EMBL/GenBank/DDBJ databases">
        <title>Genome of Sphingobium sp. strain.</title>
        <authorList>
            <person name="Fan R."/>
        </authorList>
    </citation>
    <scope>NUCLEOTIDE SEQUENCE</scope>
    <source>
        <strain evidence="3">H33</strain>
    </source>
</reference>
<dbReference type="InterPro" id="IPR050789">
    <property type="entry name" value="Diverse_Enzym_Activities"/>
</dbReference>